<protein>
    <submittedName>
        <fullName evidence="7">O-antigen ligase family protein</fullName>
    </submittedName>
</protein>
<feature type="transmembrane region" description="Helical" evidence="5">
    <location>
        <begin position="360"/>
        <end position="381"/>
    </location>
</feature>
<evidence type="ECO:0000256" key="3">
    <source>
        <dbReference type="ARBA" id="ARBA00022989"/>
    </source>
</evidence>
<evidence type="ECO:0000256" key="2">
    <source>
        <dbReference type="ARBA" id="ARBA00022692"/>
    </source>
</evidence>
<dbReference type="Proteomes" id="UP001197214">
    <property type="component" value="Unassembled WGS sequence"/>
</dbReference>
<keyword evidence="7" id="KW-0436">Ligase</keyword>
<dbReference type="InterPro" id="IPR051533">
    <property type="entry name" value="WaaL-like"/>
</dbReference>
<name>A0ABS6XK23_9SPHN</name>
<organism evidence="7 8">
    <name type="scientific">Stakelama flava</name>
    <dbReference type="NCBI Taxonomy" id="2860338"/>
    <lineage>
        <taxon>Bacteria</taxon>
        <taxon>Pseudomonadati</taxon>
        <taxon>Pseudomonadota</taxon>
        <taxon>Alphaproteobacteria</taxon>
        <taxon>Sphingomonadales</taxon>
        <taxon>Sphingomonadaceae</taxon>
        <taxon>Stakelama</taxon>
    </lineage>
</organism>
<comment type="subcellular location">
    <subcellularLocation>
        <location evidence="1">Membrane</location>
        <topology evidence="1">Multi-pass membrane protein</topology>
    </subcellularLocation>
</comment>
<dbReference type="RefSeq" id="WP_219237368.1">
    <property type="nucleotide sequence ID" value="NZ_JAHWZX010000003.1"/>
</dbReference>
<dbReference type="InterPro" id="IPR007016">
    <property type="entry name" value="O-antigen_ligase-rel_domated"/>
</dbReference>
<dbReference type="GO" id="GO:0016874">
    <property type="term" value="F:ligase activity"/>
    <property type="evidence" value="ECO:0007669"/>
    <property type="project" value="UniProtKB-KW"/>
</dbReference>
<feature type="transmembrane region" description="Helical" evidence="5">
    <location>
        <begin position="55"/>
        <end position="72"/>
    </location>
</feature>
<dbReference type="PANTHER" id="PTHR37422">
    <property type="entry name" value="TEICHURONIC ACID BIOSYNTHESIS PROTEIN TUAE"/>
    <property type="match status" value="1"/>
</dbReference>
<evidence type="ECO:0000313" key="8">
    <source>
        <dbReference type="Proteomes" id="UP001197214"/>
    </source>
</evidence>
<gene>
    <name evidence="7" type="ORF">KY084_05235</name>
</gene>
<feature type="transmembrane region" description="Helical" evidence="5">
    <location>
        <begin position="241"/>
        <end position="261"/>
    </location>
</feature>
<comment type="caution">
    <text evidence="7">The sequence shown here is derived from an EMBL/GenBank/DDBJ whole genome shotgun (WGS) entry which is preliminary data.</text>
</comment>
<keyword evidence="2 5" id="KW-0812">Transmembrane</keyword>
<feature type="domain" description="O-antigen ligase-related" evidence="6">
    <location>
        <begin position="223"/>
        <end position="376"/>
    </location>
</feature>
<accession>A0ABS6XK23</accession>
<keyword evidence="3 5" id="KW-1133">Transmembrane helix</keyword>
<evidence type="ECO:0000256" key="5">
    <source>
        <dbReference type="SAM" id="Phobius"/>
    </source>
</evidence>
<feature type="transmembrane region" description="Helical" evidence="5">
    <location>
        <begin position="401"/>
        <end position="418"/>
    </location>
</feature>
<feature type="transmembrane region" description="Helical" evidence="5">
    <location>
        <begin position="186"/>
        <end position="205"/>
    </location>
</feature>
<proteinExistence type="predicted"/>
<sequence length="459" mass="49873">MIATYLFLLLCLLGGGASRVTDEPLIAIRPFAVLLLALVIALAPARIFAPYRAPLLILGLLALTMIMQLVPLPPGLWQQLPLSADFNVTLKAVGLDELWRPISIAPDLTLNSLFALLPPIATLSAAAAMPPHVRRDLMTWLLIGMAFSAVLGLAQFAGGANSPLYFWEARSAGVADGVFANRNHHALFLTVGLALLGPWITNSSPHRRNPNVQTRRLAAGGGLAILFLAAVVTTGSRTGSLLAAVATVFSYVVVLRSNVVKEMRLRLPSPLDWIIRWAWVITPLLVIAMIIAGRALSFDRLTSLSVTGDQRYRSLPVMIDMVQQLLPFGSGYGTFDTVFRIFEPDSLLHYGYFNHAHNDFLELLIVGGLPAALILVLGIAWWMRATLRVLLVRNHNWDRTLGRAAALSLLLIALGSLVDYPVRTPLIACLIAILVVWLVDGQRGSAMPRGTARESAFKA</sequence>
<dbReference type="PANTHER" id="PTHR37422:SF23">
    <property type="entry name" value="TEICHURONIC ACID BIOSYNTHESIS PROTEIN TUAE"/>
    <property type="match status" value="1"/>
</dbReference>
<evidence type="ECO:0000256" key="1">
    <source>
        <dbReference type="ARBA" id="ARBA00004141"/>
    </source>
</evidence>
<keyword evidence="4 5" id="KW-0472">Membrane</keyword>
<dbReference type="EMBL" id="JAHWZX010000003">
    <property type="protein sequence ID" value="MBW4330274.1"/>
    <property type="molecule type" value="Genomic_DNA"/>
</dbReference>
<feature type="transmembrane region" description="Helical" evidence="5">
    <location>
        <begin position="217"/>
        <end position="235"/>
    </location>
</feature>
<feature type="transmembrane region" description="Helical" evidence="5">
    <location>
        <begin position="27"/>
        <end position="48"/>
    </location>
</feature>
<evidence type="ECO:0000259" key="6">
    <source>
        <dbReference type="Pfam" id="PF04932"/>
    </source>
</evidence>
<evidence type="ECO:0000313" key="7">
    <source>
        <dbReference type="EMBL" id="MBW4330274.1"/>
    </source>
</evidence>
<reference evidence="7 8" key="1">
    <citation type="submission" date="2021-07" db="EMBL/GenBank/DDBJ databases">
        <title>Stakelama flava sp. nov., a novel endophytic bacterium isolated from branch of Kandelia candel.</title>
        <authorList>
            <person name="Tuo L."/>
        </authorList>
    </citation>
    <scope>NUCLEOTIDE SEQUENCE [LARGE SCALE GENOMIC DNA]</scope>
    <source>
        <strain evidence="7 8">CBK3Z-3</strain>
    </source>
</reference>
<dbReference type="Pfam" id="PF04932">
    <property type="entry name" value="Wzy_C"/>
    <property type="match status" value="1"/>
</dbReference>
<feature type="transmembrane region" description="Helical" evidence="5">
    <location>
        <begin position="273"/>
        <end position="296"/>
    </location>
</feature>
<keyword evidence="8" id="KW-1185">Reference proteome</keyword>
<evidence type="ECO:0000256" key="4">
    <source>
        <dbReference type="ARBA" id="ARBA00023136"/>
    </source>
</evidence>
<feature type="transmembrane region" description="Helical" evidence="5">
    <location>
        <begin position="140"/>
        <end position="166"/>
    </location>
</feature>
<feature type="transmembrane region" description="Helical" evidence="5">
    <location>
        <begin position="424"/>
        <end position="440"/>
    </location>
</feature>
<feature type="transmembrane region" description="Helical" evidence="5">
    <location>
        <begin position="108"/>
        <end position="128"/>
    </location>
</feature>